<dbReference type="Pfam" id="PF08240">
    <property type="entry name" value="ADH_N"/>
    <property type="match status" value="1"/>
</dbReference>
<dbReference type="InterPro" id="IPR020843">
    <property type="entry name" value="ER"/>
</dbReference>
<dbReference type="PANTHER" id="PTHR11695:SF294">
    <property type="entry name" value="RETICULON-4-INTERACTING PROTEIN 1, MITOCHONDRIAL"/>
    <property type="match status" value="1"/>
</dbReference>
<reference evidence="2 3" key="1">
    <citation type="submission" date="2020-07" db="EMBL/GenBank/DDBJ databases">
        <title>Sequencing the genomes of 1000 actinobacteria strains.</title>
        <authorList>
            <person name="Klenk H.-P."/>
        </authorList>
    </citation>
    <scope>NUCLEOTIDE SEQUENCE [LARGE SCALE GENOMIC DNA]</scope>
    <source>
        <strain evidence="2 3">DSM 15166</strain>
    </source>
</reference>
<dbReference type="InterPro" id="IPR050700">
    <property type="entry name" value="YIM1/Zinc_Alcohol_DH_Fams"/>
</dbReference>
<proteinExistence type="predicted"/>
<keyword evidence="3" id="KW-1185">Reference proteome</keyword>
<dbReference type="AlphaFoldDB" id="A0A853DTV1"/>
<dbReference type="Proteomes" id="UP000521075">
    <property type="component" value="Unassembled WGS sequence"/>
</dbReference>
<accession>A0A853DTV1</accession>
<dbReference type="EMBL" id="JACCHJ010000001">
    <property type="protein sequence ID" value="NYK09085.1"/>
    <property type="molecule type" value="Genomic_DNA"/>
</dbReference>
<feature type="domain" description="Enoyl reductase (ER)" evidence="1">
    <location>
        <begin position="11"/>
        <end position="303"/>
    </location>
</feature>
<dbReference type="Pfam" id="PF13602">
    <property type="entry name" value="ADH_zinc_N_2"/>
    <property type="match status" value="1"/>
</dbReference>
<dbReference type="SUPFAM" id="SSF51735">
    <property type="entry name" value="NAD(P)-binding Rossmann-fold domains"/>
    <property type="match status" value="1"/>
</dbReference>
<evidence type="ECO:0000313" key="3">
    <source>
        <dbReference type="Proteomes" id="UP000521075"/>
    </source>
</evidence>
<evidence type="ECO:0000259" key="1">
    <source>
        <dbReference type="SMART" id="SM00829"/>
    </source>
</evidence>
<dbReference type="RefSeq" id="WP_179700115.1">
    <property type="nucleotide sequence ID" value="NZ_BAAAHA010000004.1"/>
</dbReference>
<protein>
    <submittedName>
        <fullName evidence="2">NADPH:quinone reductase-like Zn-dependent oxidoreductase</fullName>
    </submittedName>
</protein>
<dbReference type="InterPro" id="IPR013154">
    <property type="entry name" value="ADH-like_N"/>
</dbReference>
<dbReference type="InterPro" id="IPR036291">
    <property type="entry name" value="NAD(P)-bd_dom_sf"/>
</dbReference>
<dbReference type="InterPro" id="IPR011032">
    <property type="entry name" value="GroES-like_sf"/>
</dbReference>
<dbReference type="SMART" id="SM00829">
    <property type="entry name" value="PKS_ER"/>
    <property type="match status" value="1"/>
</dbReference>
<dbReference type="Gene3D" id="3.90.180.10">
    <property type="entry name" value="Medium-chain alcohol dehydrogenases, catalytic domain"/>
    <property type="match status" value="1"/>
</dbReference>
<gene>
    <name evidence="2" type="ORF">HNR14_000966</name>
</gene>
<organism evidence="2 3">
    <name type="scientific">Leifsonia naganoensis</name>
    <dbReference type="NCBI Taxonomy" id="150025"/>
    <lineage>
        <taxon>Bacteria</taxon>
        <taxon>Bacillati</taxon>
        <taxon>Actinomycetota</taxon>
        <taxon>Actinomycetes</taxon>
        <taxon>Micrococcales</taxon>
        <taxon>Microbacteriaceae</taxon>
        <taxon>Leifsonia</taxon>
    </lineage>
</organism>
<name>A0A853DTV1_9MICO</name>
<dbReference type="Gene3D" id="3.40.50.720">
    <property type="entry name" value="NAD(P)-binding Rossmann-like Domain"/>
    <property type="match status" value="1"/>
</dbReference>
<sequence>MSRFVQHEEFGGTEVLRVVERSAPEPARAEVRVRVTVAGLNPVDWQILESPRVAAEFGVILPTGYGNDFAGIIDAVGPDSTRWAVGDRVYGGARGRALADHVVLAEHDRRIHRTPNGIDDLTAGVLDVAGRTASAVADALAAGVGDVVLVGAAGGGVGAILTQLLVRSGARVLGTGSEASADHVRSLGAEPVRYGPGLETRVLALSPRGVTAAADLFATETAVAALALGARPGRVVTIEADDPPAGARAVNGSNARPGALEELLRLVRADGLRIPVEAVYPFAEFRDAIAHQRSRHARGKIAVALD</sequence>
<dbReference type="GO" id="GO:0016491">
    <property type="term" value="F:oxidoreductase activity"/>
    <property type="evidence" value="ECO:0007669"/>
    <property type="project" value="InterPro"/>
</dbReference>
<evidence type="ECO:0000313" key="2">
    <source>
        <dbReference type="EMBL" id="NYK09085.1"/>
    </source>
</evidence>
<comment type="caution">
    <text evidence="2">The sequence shown here is derived from an EMBL/GenBank/DDBJ whole genome shotgun (WGS) entry which is preliminary data.</text>
</comment>
<dbReference type="PANTHER" id="PTHR11695">
    <property type="entry name" value="ALCOHOL DEHYDROGENASE RELATED"/>
    <property type="match status" value="1"/>
</dbReference>
<dbReference type="CDD" id="cd05289">
    <property type="entry name" value="MDR_like_2"/>
    <property type="match status" value="1"/>
</dbReference>
<dbReference type="SUPFAM" id="SSF50129">
    <property type="entry name" value="GroES-like"/>
    <property type="match status" value="1"/>
</dbReference>